<reference evidence="2" key="1">
    <citation type="submission" date="2024-01" db="EMBL/GenBank/DDBJ databases">
        <title>The first autotrophic representatives of the genus Thermodesulfovibrio.</title>
        <authorList>
            <person name="Maltseva A.I."/>
            <person name="Elcheninov A.G."/>
            <person name="Kublanov I.V."/>
            <person name="Lebedinsky A.V."/>
            <person name="Frolov E.N."/>
        </authorList>
    </citation>
    <scope>NUCLEOTIDE SEQUENCE</scope>
    <source>
        <strain evidence="2">3907-1M</strain>
    </source>
</reference>
<keyword evidence="1" id="KW-0175">Coiled coil</keyword>
<dbReference type="EMBL" id="CP144373">
    <property type="protein sequence ID" value="XCH45727.1"/>
    <property type="molecule type" value="Genomic_DNA"/>
</dbReference>
<accession>A0AAU8GWP4</accession>
<proteinExistence type="predicted"/>
<dbReference type="RefSeq" id="WP_353683269.1">
    <property type="nucleotide sequence ID" value="NZ_CP144373.1"/>
</dbReference>
<dbReference type="KEGG" id="taut:V4D30_05170"/>
<evidence type="ECO:0000256" key="1">
    <source>
        <dbReference type="SAM" id="Coils"/>
    </source>
</evidence>
<name>A0AAU8GWP4_9BACT</name>
<sequence>MKKKNSVQQPSKVRNLLIKAQIALEENRYEEALSIVKEINAEDMKTLPFEELQAIDRVLAYLNELSEEKRRNLADELKKIQAGKEYLS</sequence>
<protein>
    <submittedName>
        <fullName evidence="2">Uncharacterized protein</fullName>
    </submittedName>
</protein>
<organism evidence="2">
    <name type="scientific">Thermodesulfovibrio autotrophicus</name>
    <dbReference type="NCBI Taxonomy" id="3118333"/>
    <lineage>
        <taxon>Bacteria</taxon>
        <taxon>Pseudomonadati</taxon>
        <taxon>Nitrospirota</taxon>
        <taxon>Thermodesulfovibrionia</taxon>
        <taxon>Thermodesulfovibrionales</taxon>
        <taxon>Thermodesulfovibrionaceae</taxon>
        <taxon>Thermodesulfovibrio</taxon>
    </lineage>
</organism>
<feature type="coiled-coil region" evidence="1">
    <location>
        <begin position="22"/>
        <end position="83"/>
    </location>
</feature>
<evidence type="ECO:0000313" key="2">
    <source>
        <dbReference type="EMBL" id="XCH45727.1"/>
    </source>
</evidence>
<gene>
    <name evidence="2" type="ORF">V4D30_05170</name>
</gene>
<dbReference type="AlphaFoldDB" id="A0AAU8GWP4"/>